<evidence type="ECO:0000313" key="11">
    <source>
        <dbReference type="Proteomes" id="UP000016569"/>
    </source>
</evidence>
<accession>A0A8E0NDC3</accession>
<comment type="caution">
    <text evidence="10">The sequence shown here is derived from an EMBL/GenBank/DDBJ whole genome shotgun (WGS) entry which is preliminary data.</text>
</comment>
<dbReference type="InterPro" id="IPR020845">
    <property type="entry name" value="AMP-binding_CS"/>
</dbReference>
<keyword evidence="2 10" id="KW-0436">Ligase</keyword>
<dbReference type="PROSITE" id="PS00455">
    <property type="entry name" value="AMP_BINDING"/>
    <property type="match status" value="1"/>
</dbReference>
<dbReference type="GO" id="GO:0006631">
    <property type="term" value="P:fatty acid metabolic process"/>
    <property type="evidence" value="ECO:0007669"/>
    <property type="project" value="UniProtKB-KW"/>
</dbReference>
<evidence type="ECO:0000256" key="1">
    <source>
        <dbReference type="ARBA" id="ARBA00006432"/>
    </source>
</evidence>
<proteinExistence type="inferred from homology"/>
<dbReference type="EC" id="6.2.1.44" evidence="6"/>
<evidence type="ECO:0000313" key="10">
    <source>
        <dbReference type="EMBL" id="GAD60226.1"/>
    </source>
</evidence>
<evidence type="ECO:0000256" key="2">
    <source>
        <dbReference type="ARBA" id="ARBA00022598"/>
    </source>
</evidence>
<evidence type="ECO:0000259" key="9">
    <source>
        <dbReference type="Pfam" id="PF13193"/>
    </source>
</evidence>
<evidence type="ECO:0000259" key="8">
    <source>
        <dbReference type="Pfam" id="PF00501"/>
    </source>
</evidence>
<comment type="catalytic activity">
    <reaction evidence="5">
        <text>3-(methylsulfanyl)propanoate + ATP + CoA = 3-(methylsulfanyl)propanoyl-CoA + AMP + diphosphate</text>
        <dbReference type="Rhea" id="RHEA:43052"/>
        <dbReference type="ChEBI" id="CHEBI:30616"/>
        <dbReference type="ChEBI" id="CHEBI:33019"/>
        <dbReference type="ChEBI" id="CHEBI:49016"/>
        <dbReference type="ChEBI" id="CHEBI:57287"/>
        <dbReference type="ChEBI" id="CHEBI:82815"/>
        <dbReference type="ChEBI" id="CHEBI:456215"/>
        <dbReference type="EC" id="6.2.1.44"/>
    </reaction>
    <physiologicalReaction direction="left-to-right" evidence="5">
        <dbReference type="Rhea" id="RHEA:43053"/>
    </physiologicalReaction>
</comment>
<feature type="domain" description="AMP-dependent synthetase/ligase" evidence="8">
    <location>
        <begin position="35"/>
        <end position="399"/>
    </location>
</feature>
<reference evidence="11" key="1">
    <citation type="journal article" date="2013" name="Genome Announc.">
        <title>Draft Genome Sequence of the Dimorphic Prosthecate Bacterium Brevundimonas abyssalis TAR-001T.</title>
        <authorList>
            <person name="Tsubouchi T."/>
            <person name="Nishi S."/>
            <person name="Usui K."/>
            <person name="Shimane Y."/>
            <person name="Takaki Y."/>
            <person name="Maruyama T."/>
            <person name="Hatada Y."/>
        </authorList>
    </citation>
    <scope>NUCLEOTIDE SEQUENCE [LARGE SCALE GENOMIC DNA]</scope>
    <source>
        <strain evidence="11">TAR-001</strain>
    </source>
</reference>
<dbReference type="InterPro" id="IPR042099">
    <property type="entry name" value="ANL_N_sf"/>
</dbReference>
<dbReference type="InterPro" id="IPR045851">
    <property type="entry name" value="AMP-bd_C_sf"/>
</dbReference>
<comment type="similarity">
    <text evidence="1">Belongs to the ATP-dependent AMP-binding enzyme family.</text>
</comment>
<name>A0A8E0NDC3_9CAUL</name>
<evidence type="ECO:0000256" key="3">
    <source>
        <dbReference type="ARBA" id="ARBA00022832"/>
    </source>
</evidence>
<feature type="domain" description="AMP-binding enzyme C-terminal" evidence="9">
    <location>
        <begin position="449"/>
        <end position="523"/>
    </location>
</feature>
<keyword evidence="4" id="KW-0443">Lipid metabolism</keyword>
<dbReference type="PANTHER" id="PTHR43859:SF4">
    <property type="entry name" value="BUTANOATE--COA LIGASE AAE1-RELATED"/>
    <property type="match status" value="1"/>
</dbReference>
<dbReference type="SUPFAM" id="SSF56801">
    <property type="entry name" value="Acetyl-CoA synthetase-like"/>
    <property type="match status" value="1"/>
</dbReference>
<dbReference type="Pfam" id="PF13193">
    <property type="entry name" value="AMP-binding_C"/>
    <property type="match status" value="1"/>
</dbReference>
<dbReference type="Gene3D" id="3.30.300.30">
    <property type="match status" value="1"/>
</dbReference>
<dbReference type="NCBIfam" id="NF004837">
    <property type="entry name" value="PRK06187.1"/>
    <property type="match status" value="1"/>
</dbReference>
<dbReference type="GO" id="GO:0016874">
    <property type="term" value="F:ligase activity"/>
    <property type="evidence" value="ECO:0007669"/>
    <property type="project" value="UniProtKB-KW"/>
</dbReference>
<dbReference type="Gene3D" id="3.40.50.12780">
    <property type="entry name" value="N-terminal domain of ligase-like"/>
    <property type="match status" value="1"/>
</dbReference>
<dbReference type="InterPro" id="IPR000873">
    <property type="entry name" value="AMP-dep_synth/lig_dom"/>
</dbReference>
<keyword evidence="11" id="KW-1185">Reference proteome</keyword>
<dbReference type="Proteomes" id="UP000016569">
    <property type="component" value="Unassembled WGS sequence"/>
</dbReference>
<dbReference type="OrthoDB" id="9803968at2"/>
<keyword evidence="3" id="KW-0276">Fatty acid metabolism</keyword>
<evidence type="ECO:0000256" key="5">
    <source>
        <dbReference type="ARBA" id="ARBA00051915"/>
    </source>
</evidence>
<evidence type="ECO:0000256" key="7">
    <source>
        <dbReference type="ARBA" id="ARBA00067668"/>
    </source>
</evidence>
<organism evidence="10 11">
    <name type="scientific">Brevundimonas abyssalis TAR-001</name>
    <dbReference type="NCBI Taxonomy" id="1391729"/>
    <lineage>
        <taxon>Bacteria</taxon>
        <taxon>Pseudomonadati</taxon>
        <taxon>Pseudomonadota</taxon>
        <taxon>Alphaproteobacteria</taxon>
        <taxon>Caulobacterales</taxon>
        <taxon>Caulobacteraceae</taxon>
        <taxon>Brevundimonas</taxon>
    </lineage>
</organism>
<dbReference type="NCBIfam" id="NF004674">
    <property type="entry name" value="PRK06018.1"/>
    <property type="match status" value="1"/>
</dbReference>
<dbReference type="CDD" id="cd12119">
    <property type="entry name" value="ttLC_FACS_AlkK_like"/>
    <property type="match status" value="1"/>
</dbReference>
<dbReference type="FunFam" id="3.30.300.30:FF:000008">
    <property type="entry name" value="2,3-dihydroxybenzoate-AMP ligase"/>
    <property type="match status" value="1"/>
</dbReference>
<sequence>MLGRMQDWPLTVDRIIDRASIWHGHREIVTRTVEGPIVRTTYADVHRRAKRVSNALAGWGVKLGDRVATLGWNTARHMEAWYGIMGMGAVCHTLNPRLHPSQIAFIINHAEDKVIFVDLTFVPILDAIIAHCPTVERVVIMTDEVSMPETRLPNAECYEYVLSEQSEDFTWGGFDELTACGLCYTSGTTGDPKGVLYSHRSNFLHTLITMSSDIMGVTGSDVILPVVPMFHANAWGVAFSAPAVGAKLVMPGARMDGEAIYELIEAEGVTFSAAVPTVWQMLLQHVAANDLKFSTLKNVLIGGSALPEALVRGFHDLGVDVRQGWGMTETSPVGTVSTPTPEIAHLSYDEQMPFRLKQGRPPVGIELKLVSDEGETLPHDGEAVGRLMVRGPTVASSYFKDVGGNILDDEGYFDTGDVAIIDTNGFMQITDRAKDVIKSGGEWISSIDIENVAVGHPKASLAAVIGIAHPKWDERPLLLVKLKDGETAEKQEFLDFLEGKIAKWWMPDDVVFVDDIPLGATGKIDKKILREEFKDYTLPTV</sequence>
<dbReference type="RefSeq" id="WP_021698320.1">
    <property type="nucleotide sequence ID" value="NZ_BATC01000059.1"/>
</dbReference>
<dbReference type="EMBL" id="BATC01000059">
    <property type="protein sequence ID" value="GAD60226.1"/>
    <property type="molecule type" value="Genomic_DNA"/>
</dbReference>
<evidence type="ECO:0000256" key="6">
    <source>
        <dbReference type="ARBA" id="ARBA00066616"/>
    </source>
</evidence>
<dbReference type="AlphaFoldDB" id="A0A8E0NDC3"/>
<gene>
    <name evidence="10" type="ORF">MBEBAB_2476</name>
</gene>
<dbReference type="InterPro" id="IPR025110">
    <property type="entry name" value="AMP-bd_C"/>
</dbReference>
<dbReference type="PANTHER" id="PTHR43859">
    <property type="entry name" value="ACYL-ACTIVATING ENZYME"/>
    <property type="match status" value="1"/>
</dbReference>
<dbReference type="Pfam" id="PF00501">
    <property type="entry name" value="AMP-binding"/>
    <property type="match status" value="1"/>
</dbReference>
<protein>
    <recommendedName>
        <fullName evidence="7">3-methylmercaptopropionyl-CoA ligase</fullName>
        <ecNumber evidence="6">6.2.1.44</ecNumber>
    </recommendedName>
</protein>
<evidence type="ECO:0000256" key="4">
    <source>
        <dbReference type="ARBA" id="ARBA00023098"/>
    </source>
</evidence>